<keyword evidence="1" id="KW-0812">Transmembrane</keyword>
<sequence>MVSVRRLTRSPITWTVVAVLVVALGIGLVLFQPWRLFTNTTVEEAAPTVNAPVTPGATPARPRTLYTGEFISHEHATSGTLRVLDLGNGQRVLRLEDLDTSDGPALFVWLSDAPVLPGRDGWGVFDDGAFVSLGNLKGNKGSQNYEIPADVDLSTLRSVSIWCDRFNVSFGAAELRTA</sequence>
<dbReference type="OrthoDB" id="4751481at2"/>
<gene>
    <name evidence="3" type="ORF">NCTC1934_06539</name>
</gene>
<evidence type="ECO:0000313" key="4">
    <source>
        <dbReference type="Proteomes" id="UP000255467"/>
    </source>
</evidence>
<keyword evidence="1" id="KW-1133">Transmembrane helix</keyword>
<reference evidence="3 4" key="1">
    <citation type="submission" date="2018-06" db="EMBL/GenBank/DDBJ databases">
        <authorList>
            <consortium name="Pathogen Informatics"/>
            <person name="Doyle S."/>
        </authorList>
    </citation>
    <scope>NUCLEOTIDE SEQUENCE [LARGE SCALE GENOMIC DNA]</scope>
    <source>
        <strain evidence="3 4">NCTC1934</strain>
    </source>
</reference>
<evidence type="ECO:0000259" key="2">
    <source>
        <dbReference type="PROSITE" id="PS51549"/>
    </source>
</evidence>
<evidence type="ECO:0000256" key="1">
    <source>
        <dbReference type="SAM" id="Phobius"/>
    </source>
</evidence>
<dbReference type="InterPro" id="IPR019545">
    <property type="entry name" value="DM13_domain"/>
</dbReference>
<dbReference type="EMBL" id="UGRY01000006">
    <property type="protein sequence ID" value="SUD49187.1"/>
    <property type="molecule type" value="Genomic_DNA"/>
</dbReference>
<evidence type="ECO:0000313" key="3">
    <source>
        <dbReference type="EMBL" id="SUD49187.1"/>
    </source>
</evidence>
<accession>A0A379JKP7</accession>
<organism evidence="3 4">
    <name type="scientific">Nocardia otitidiscaviarum</name>
    <dbReference type="NCBI Taxonomy" id="1823"/>
    <lineage>
        <taxon>Bacteria</taxon>
        <taxon>Bacillati</taxon>
        <taxon>Actinomycetota</taxon>
        <taxon>Actinomycetes</taxon>
        <taxon>Mycobacteriales</taxon>
        <taxon>Nocardiaceae</taxon>
        <taxon>Nocardia</taxon>
    </lineage>
</organism>
<keyword evidence="4" id="KW-1185">Reference proteome</keyword>
<proteinExistence type="predicted"/>
<feature type="transmembrane region" description="Helical" evidence="1">
    <location>
        <begin position="12"/>
        <end position="31"/>
    </location>
</feature>
<feature type="domain" description="DM13" evidence="2">
    <location>
        <begin position="68"/>
        <end position="176"/>
    </location>
</feature>
<dbReference type="PROSITE" id="PS51549">
    <property type="entry name" value="DM13"/>
    <property type="match status" value="1"/>
</dbReference>
<name>A0A379JKP7_9NOCA</name>
<protein>
    <submittedName>
        <fullName evidence="3">Electron transfer DM13</fullName>
    </submittedName>
</protein>
<keyword evidence="1" id="KW-0472">Membrane</keyword>
<dbReference type="STRING" id="1406858.GCA_000710895_02635"/>
<dbReference type="AlphaFoldDB" id="A0A379JKP7"/>
<dbReference type="Proteomes" id="UP000255467">
    <property type="component" value="Unassembled WGS sequence"/>
</dbReference>
<dbReference type="Pfam" id="PF10517">
    <property type="entry name" value="DM13"/>
    <property type="match status" value="1"/>
</dbReference>
<dbReference type="RefSeq" id="WP_039813404.1">
    <property type="nucleotide sequence ID" value="NZ_UGRY01000006.1"/>
</dbReference>